<name>A0A1W2TEN2_ROSNE</name>
<dbReference type="SUPFAM" id="SSF53335">
    <property type="entry name" value="S-adenosyl-L-methionine-dependent methyltransferases"/>
    <property type="match status" value="1"/>
</dbReference>
<dbReference type="OMA" id="WSFIGGT"/>
<dbReference type="EMBL" id="DF977464">
    <property type="protein sequence ID" value="GAP86474.1"/>
    <property type="molecule type" value="Genomic_DNA"/>
</dbReference>
<evidence type="ECO:0000313" key="2">
    <source>
        <dbReference type="EMBL" id="GAP86474.1"/>
    </source>
</evidence>
<organism evidence="2">
    <name type="scientific">Rosellinia necatrix</name>
    <name type="common">White root-rot fungus</name>
    <dbReference type="NCBI Taxonomy" id="77044"/>
    <lineage>
        <taxon>Eukaryota</taxon>
        <taxon>Fungi</taxon>
        <taxon>Dikarya</taxon>
        <taxon>Ascomycota</taxon>
        <taxon>Pezizomycotina</taxon>
        <taxon>Sordariomycetes</taxon>
        <taxon>Xylariomycetidae</taxon>
        <taxon>Xylariales</taxon>
        <taxon>Xylariaceae</taxon>
        <taxon>Rosellinia</taxon>
    </lineage>
</organism>
<dbReference type="GO" id="GO:0008168">
    <property type="term" value="F:methyltransferase activity"/>
    <property type="evidence" value="ECO:0007669"/>
    <property type="project" value="UniProtKB-KW"/>
</dbReference>
<evidence type="ECO:0000313" key="3">
    <source>
        <dbReference type="Proteomes" id="UP000054516"/>
    </source>
</evidence>
<proteinExistence type="predicted"/>
<evidence type="ECO:0000259" key="1">
    <source>
        <dbReference type="Pfam" id="PF13649"/>
    </source>
</evidence>
<dbReference type="Gene3D" id="3.40.50.150">
    <property type="entry name" value="Vaccinia Virus protein VP39"/>
    <property type="match status" value="1"/>
</dbReference>
<sequence>MAAPGGFVPKQAMPFDGKLFDMIGADETLTIAKHEMALLPPFPPGAVIHDAACGLGPVTHSILATAPPGDIKFYATDIAPPMVGIYNQVSSGNGWPVKAEVMDAQKLAFPDHMFSHTFLSFGLPIIDDPVAAAREMYRTLAPGGTAVTAFWLQIPQGECAQETRMAVYGPDAHLAVEPKPQHKDRDYLRSLLVQGGFQFPDIQLYEKSAFLPVKDLDEFARAIWTAIGQPPEGWTQEDEDKWDVAVSSYKTLLAKKAGYRVDENGNITLEAIAQICIVKKT</sequence>
<keyword evidence="3" id="KW-1185">Reference proteome</keyword>
<dbReference type="OrthoDB" id="2013972at2759"/>
<dbReference type="STRING" id="77044.A0A1W2TEN2"/>
<dbReference type="Pfam" id="PF13649">
    <property type="entry name" value="Methyltransf_25"/>
    <property type="match status" value="1"/>
</dbReference>
<protein>
    <submittedName>
        <fullName evidence="2">Putative S-adenosyl-L-methionine-dependent methyltransferase</fullName>
    </submittedName>
</protein>
<dbReference type="CDD" id="cd02440">
    <property type="entry name" value="AdoMet_MTases"/>
    <property type="match status" value="1"/>
</dbReference>
<keyword evidence="2" id="KW-0808">Transferase</keyword>
<dbReference type="InterPro" id="IPR041698">
    <property type="entry name" value="Methyltransf_25"/>
</dbReference>
<feature type="domain" description="Methyltransferase" evidence="1">
    <location>
        <begin position="49"/>
        <end position="144"/>
    </location>
</feature>
<keyword evidence="2" id="KW-0489">Methyltransferase</keyword>
<dbReference type="InterPro" id="IPR029063">
    <property type="entry name" value="SAM-dependent_MTases_sf"/>
</dbReference>
<dbReference type="GO" id="GO:0032259">
    <property type="term" value="P:methylation"/>
    <property type="evidence" value="ECO:0007669"/>
    <property type="project" value="UniProtKB-KW"/>
</dbReference>
<reference evidence="2" key="1">
    <citation type="submission" date="2016-03" db="EMBL/GenBank/DDBJ databases">
        <title>Draft genome sequence of Rosellinia necatrix.</title>
        <authorList>
            <person name="Kanematsu S."/>
        </authorList>
    </citation>
    <scope>NUCLEOTIDE SEQUENCE [LARGE SCALE GENOMIC DNA]</scope>
    <source>
        <strain evidence="2">W97</strain>
    </source>
</reference>
<gene>
    <name evidence="2" type="ORF">SAMD00023353_1901040</name>
</gene>
<accession>A0A1W2TEN2</accession>
<dbReference type="Proteomes" id="UP000054516">
    <property type="component" value="Unassembled WGS sequence"/>
</dbReference>
<dbReference type="AlphaFoldDB" id="A0A1W2TEN2"/>